<evidence type="ECO:0000256" key="1">
    <source>
        <dbReference type="SAM" id="MobiDB-lite"/>
    </source>
</evidence>
<name>A0ABD0NE88_CIRMR</name>
<organism evidence="2 3">
    <name type="scientific">Cirrhinus mrigala</name>
    <name type="common">Mrigala</name>
    <dbReference type="NCBI Taxonomy" id="683832"/>
    <lineage>
        <taxon>Eukaryota</taxon>
        <taxon>Metazoa</taxon>
        <taxon>Chordata</taxon>
        <taxon>Craniata</taxon>
        <taxon>Vertebrata</taxon>
        <taxon>Euteleostomi</taxon>
        <taxon>Actinopterygii</taxon>
        <taxon>Neopterygii</taxon>
        <taxon>Teleostei</taxon>
        <taxon>Ostariophysi</taxon>
        <taxon>Cypriniformes</taxon>
        <taxon>Cyprinidae</taxon>
        <taxon>Labeoninae</taxon>
        <taxon>Labeonini</taxon>
        <taxon>Cirrhinus</taxon>
    </lineage>
</organism>
<dbReference type="AlphaFoldDB" id="A0ABD0NE88"/>
<sequence length="97" mass="10202">MVEIGSTDGDGAGESGQRQSQGDSENPEGQGEAEGSGDRGRDPESCSGARATKDEGRAGRKEGRSDEAKLEEWSPKAADGQRLTKVEPEGRRSPVEL</sequence>
<protein>
    <submittedName>
        <fullName evidence="2">Uncharacterized protein</fullName>
    </submittedName>
</protein>
<feature type="compositionally biased region" description="Basic and acidic residues" evidence="1">
    <location>
        <begin position="82"/>
        <end position="97"/>
    </location>
</feature>
<evidence type="ECO:0000313" key="2">
    <source>
        <dbReference type="EMBL" id="KAL0159675.1"/>
    </source>
</evidence>
<gene>
    <name evidence="2" type="ORF">M9458_043400</name>
</gene>
<feature type="compositionally biased region" description="Basic and acidic residues" evidence="1">
    <location>
        <begin position="51"/>
        <end position="74"/>
    </location>
</feature>
<evidence type="ECO:0000313" key="3">
    <source>
        <dbReference type="Proteomes" id="UP001529510"/>
    </source>
</evidence>
<accession>A0ABD0NE88</accession>
<proteinExistence type="predicted"/>
<feature type="non-terminal residue" evidence="2">
    <location>
        <position position="97"/>
    </location>
</feature>
<comment type="caution">
    <text evidence="2">The sequence shown here is derived from an EMBL/GenBank/DDBJ whole genome shotgun (WGS) entry which is preliminary data.</text>
</comment>
<keyword evidence="3" id="KW-1185">Reference proteome</keyword>
<dbReference type="EMBL" id="JAMKFB020000022">
    <property type="protein sequence ID" value="KAL0159675.1"/>
    <property type="molecule type" value="Genomic_DNA"/>
</dbReference>
<reference evidence="2 3" key="1">
    <citation type="submission" date="2024-05" db="EMBL/GenBank/DDBJ databases">
        <title>Genome sequencing and assembly of Indian major carp, Cirrhinus mrigala (Hamilton, 1822).</title>
        <authorList>
            <person name="Mohindra V."/>
            <person name="Chowdhury L.M."/>
            <person name="Lal K."/>
            <person name="Jena J.K."/>
        </authorList>
    </citation>
    <scope>NUCLEOTIDE SEQUENCE [LARGE SCALE GENOMIC DNA]</scope>
    <source>
        <strain evidence="2">CM1030</strain>
        <tissue evidence="2">Blood</tissue>
    </source>
</reference>
<dbReference type="Proteomes" id="UP001529510">
    <property type="component" value="Unassembled WGS sequence"/>
</dbReference>
<feature type="region of interest" description="Disordered" evidence="1">
    <location>
        <begin position="1"/>
        <end position="97"/>
    </location>
</feature>